<dbReference type="GO" id="GO:0005509">
    <property type="term" value="F:calcium ion binding"/>
    <property type="evidence" value="ECO:0007669"/>
    <property type="project" value="TreeGrafter"/>
</dbReference>
<evidence type="ECO:0000259" key="2">
    <source>
        <dbReference type="PROSITE" id="PS50004"/>
    </source>
</evidence>
<dbReference type="Gene3D" id="2.60.40.150">
    <property type="entry name" value="C2 domain"/>
    <property type="match status" value="1"/>
</dbReference>
<dbReference type="InterPro" id="IPR035892">
    <property type="entry name" value="C2_domain_sf"/>
</dbReference>
<dbReference type="GO" id="GO:0005886">
    <property type="term" value="C:plasma membrane"/>
    <property type="evidence" value="ECO:0007669"/>
    <property type="project" value="TreeGrafter"/>
</dbReference>
<gene>
    <name evidence="3" type="primary">LOC108040666</name>
</gene>
<dbReference type="OrthoDB" id="67700at2759"/>
<dbReference type="GO" id="GO:0001786">
    <property type="term" value="F:phosphatidylserine binding"/>
    <property type="evidence" value="ECO:0007669"/>
    <property type="project" value="TreeGrafter"/>
</dbReference>
<dbReference type="GO" id="GO:0070382">
    <property type="term" value="C:exocytic vesicle"/>
    <property type="evidence" value="ECO:0007669"/>
    <property type="project" value="TreeGrafter"/>
</dbReference>
<accession>A0A6P4EKH2</accession>
<dbReference type="Pfam" id="PF00168">
    <property type="entry name" value="C2"/>
    <property type="match status" value="1"/>
</dbReference>
<dbReference type="PROSITE" id="PS50004">
    <property type="entry name" value="C2"/>
    <property type="match status" value="1"/>
</dbReference>
<dbReference type="GO" id="GO:0000149">
    <property type="term" value="F:SNARE binding"/>
    <property type="evidence" value="ECO:0007669"/>
    <property type="project" value="TreeGrafter"/>
</dbReference>
<dbReference type="GO" id="GO:0030276">
    <property type="term" value="F:clathrin binding"/>
    <property type="evidence" value="ECO:0007669"/>
    <property type="project" value="TreeGrafter"/>
</dbReference>
<evidence type="ECO:0000313" key="3">
    <source>
        <dbReference type="RefSeq" id="XP_016973726.1"/>
    </source>
</evidence>
<dbReference type="InterPro" id="IPR000008">
    <property type="entry name" value="C2_dom"/>
</dbReference>
<dbReference type="AlphaFoldDB" id="A0A6P4EKH2"/>
<protein>
    <submittedName>
        <fullName evidence="3">Synaptotagmin-5-like</fullName>
    </submittedName>
</protein>
<proteinExistence type="predicted"/>
<dbReference type="RefSeq" id="XP_016973726.1">
    <property type="nucleotide sequence ID" value="XM_017118237.1"/>
</dbReference>
<reference evidence="3" key="1">
    <citation type="submission" date="2025-08" db="UniProtKB">
        <authorList>
            <consortium name="RefSeq"/>
        </authorList>
    </citation>
    <scope>IDENTIFICATION</scope>
</reference>
<organism evidence="3">
    <name type="scientific">Drosophila rhopaloa</name>
    <name type="common">Fruit fly</name>
    <dbReference type="NCBI Taxonomy" id="1041015"/>
    <lineage>
        <taxon>Eukaryota</taxon>
        <taxon>Metazoa</taxon>
        <taxon>Ecdysozoa</taxon>
        <taxon>Arthropoda</taxon>
        <taxon>Hexapoda</taxon>
        <taxon>Insecta</taxon>
        <taxon>Pterygota</taxon>
        <taxon>Neoptera</taxon>
        <taxon>Endopterygota</taxon>
        <taxon>Diptera</taxon>
        <taxon>Brachycera</taxon>
        <taxon>Muscomorpha</taxon>
        <taxon>Ephydroidea</taxon>
        <taxon>Drosophilidae</taxon>
        <taxon>Drosophila</taxon>
        <taxon>Sophophora</taxon>
    </lineage>
</organism>
<dbReference type="GO" id="GO:0017156">
    <property type="term" value="P:calcium-ion regulated exocytosis"/>
    <property type="evidence" value="ECO:0007669"/>
    <property type="project" value="TreeGrafter"/>
</dbReference>
<dbReference type="SUPFAM" id="SSF49562">
    <property type="entry name" value="C2 domain (Calcium/lipid-binding domain, CaLB)"/>
    <property type="match status" value="1"/>
</dbReference>
<feature type="domain" description="C2" evidence="2">
    <location>
        <begin position="1"/>
        <end position="94"/>
    </location>
</feature>
<sequence>MKARNLDTLQEPYVKIYLIQNGKRIKKKKTSITKSDDPTNPIWNEAFTFNLQSNYLHNAAIEIYVVGAGSEATESGAADWDPRRVEPGASTGTT</sequence>
<feature type="region of interest" description="Disordered" evidence="1">
    <location>
        <begin position="73"/>
        <end position="94"/>
    </location>
</feature>
<evidence type="ECO:0000256" key="1">
    <source>
        <dbReference type="SAM" id="MobiDB-lite"/>
    </source>
</evidence>
<name>A0A6P4EKH2_DRORH</name>
<dbReference type="PANTHER" id="PTHR10024">
    <property type="entry name" value="SYNAPTOTAGMIN"/>
    <property type="match status" value="1"/>
</dbReference>
<dbReference type="PANTHER" id="PTHR10024:SF378">
    <property type="entry name" value="SYNAPTOTAGMIN BETA, ISOFORM D"/>
    <property type="match status" value="1"/>
</dbReference>
<dbReference type="GO" id="GO:0005544">
    <property type="term" value="F:calcium-dependent phospholipid binding"/>
    <property type="evidence" value="ECO:0007669"/>
    <property type="project" value="TreeGrafter"/>
</dbReference>